<dbReference type="SUPFAM" id="SSF57903">
    <property type="entry name" value="FYVE/PHD zinc finger"/>
    <property type="match status" value="1"/>
</dbReference>
<feature type="compositionally biased region" description="Polar residues" evidence="4">
    <location>
        <begin position="337"/>
        <end position="351"/>
    </location>
</feature>
<evidence type="ECO:0008006" key="6">
    <source>
        <dbReference type="Google" id="ProtNLM"/>
    </source>
</evidence>
<dbReference type="PANTHER" id="PTHR34451">
    <property type="entry name" value="PHD FINGER FAMILY PROTEIN"/>
    <property type="match status" value="1"/>
</dbReference>
<keyword evidence="2" id="KW-0863">Zinc-finger</keyword>
<keyword evidence="1" id="KW-0479">Metal-binding</keyword>
<organism evidence="5">
    <name type="scientific">Solanum chilense</name>
    <name type="common">Tomato</name>
    <name type="synonym">Lycopersicon chilense</name>
    <dbReference type="NCBI Taxonomy" id="4083"/>
    <lineage>
        <taxon>Eukaryota</taxon>
        <taxon>Viridiplantae</taxon>
        <taxon>Streptophyta</taxon>
        <taxon>Embryophyta</taxon>
        <taxon>Tracheophyta</taxon>
        <taxon>Spermatophyta</taxon>
        <taxon>Magnoliopsida</taxon>
        <taxon>eudicotyledons</taxon>
        <taxon>Gunneridae</taxon>
        <taxon>Pentapetalae</taxon>
        <taxon>asterids</taxon>
        <taxon>lamiids</taxon>
        <taxon>Solanales</taxon>
        <taxon>Solanaceae</taxon>
        <taxon>Solanoideae</taxon>
        <taxon>Solaneae</taxon>
        <taxon>Solanum</taxon>
        <taxon>Solanum subgen. Lycopersicon</taxon>
    </lineage>
</organism>
<reference evidence="5" key="1">
    <citation type="submission" date="2019-05" db="EMBL/GenBank/DDBJ databases">
        <title>The de novo reference genome and transcriptome assemblies of the wild tomato species Solanum chilense.</title>
        <authorList>
            <person name="Stam R."/>
            <person name="Nosenko T."/>
            <person name="Hoerger A.C."/>
            <person name="Stephan W."/>
            <person name="Seidel M.A."/>
            <person name="Kuhn J.M.M."/>
            <person name="Haberer G."/>
            <person name="Tellier A."/>
        </authorList>
    </citation>
    <scope>NUCLEOTIDE SEQUENCE</scope>
    <source>
        <tissue evidence="5">Mature leaves</tissue>
    </source>
</reference>
<evidence type="ECO:0000256" key="3">
    <source>
        <dbReference type="ARBA" id="ARBA00022833"/>
    </source>
</evidence>
<dbReference type="AlphaFoldDB" id="A0A6N2C994"/>
<accession>A0A6N2C994</accession>
<proteinExistence type="predicted"/>
<keyword evidence="3" id="KW-0862">Zinc</keyword>
<feature type="region of interest" description="Disordered" evidence="4">
    <location>
        <begin position="328"/>
        <end position="351"/>
    </location>
</feature>
<dbReference type="GO" id="GO:0008270">
    <property type="term" value="F:zinc ion binding"/>
    <property type="evidence" value="ECO:0007669"/>
    <property type="project" value="UniProtKB-KW"/>
</dbReference>
<dbReference type="PANTHER" id="PTHR34451:SF7">
    <property type="entry name" value="PHD FINGER FAMILY PROTEIN"/>
    <property type="match status" value="1"/>
</dbReference>
<name>A0A6N2C994_SOLCI</name>
<evidence type="ECO:0000256" key="2">
    <source>
        <dbReference type="ARBA" id="ARBA00022771"/>
    </source>
</evidence>
<evidence type="ECO:0000256" key="1">
    <source>
        <dbReference type="ARBA" id="ARBA00022723"/>
    </source>
</evidence>
<gene>
    <name evidence="5" type="ORF">EJD97_024397</name>
</gene>
<protein>
    <recommendedName>
        <fullName evidence="6">Zinc finger PHD-type domain-containing protein</fullName>
    </recommendedName>
</protein>
<sequence>MTKQNFPNSSTVAPLPVPTTCGNCNVEERWFLHNVRHRGLYRRLCTNCVLRLHIQSFCPTCLLVYNPTPPPNAASNGLVSCSKCYSYSHNSCVGVNPPHPYHCPLCVNPNTPLFSLKKGREVGLGNEESRVIDMKAAKVLLAAAKIAAGTVTKAALAARVEAERRAKEAAFTRKRAREAIDHVAYLTARDKLKKKDILQYPSNGPGLGYGNGSNRGSNQCLSMVVAALPLEEENVMNAERLDGSSEVLVALNSVDLKGQNPTLGLPGENNGSAMDVEMNGVAMVTPSPAFRGGLMQNHTGAIGVEHEKSGELVCESDQREMINHGMVAEKDQDPRMVNSSARKGNGSLPQL</sequence>
<dbReference type="EMBL" id="RXGB01000847">
    <property type="protein sequence ID" value="TMX01490.1"/>
    <property type="molecule type" value="Genomic_DNA"/>
</dbReference>
<evidence type="ECO:0000313" key="5">
    <source>
        <dbReference type="EMBL" id="TMX01490.1"/>
    </source>
</evidence>
<evidence type="ECO:0000256" key="4">
    <source>
        <dbReference type="SAM" id="MobiDB-lite"/>
    </source>
</evidence>
<dbReference type="InterPro" id="IPR011011">
    <property type="entry name" value="Znf_FYVE_PHD"/>
</dbReference>
<comment type="caution">
    <text evidence="5">The sequence shown here is derived from an EMBL/GenBank/DDBJ whole genome shotgun (WGS) entry which is preliminary data.</text>
</comment>